<sequence length="13" mass="1619">MIFTIIRILQSRQ</sequence>
<proteinExistence type="predicted"/>
<accession>A0A0A9AV12</accession>
<dbReference type="EMBL" id="GBRH01242929">
    <property type="protein sequence ID" value="JAD54966.1"/>
    <property type="molecule type" value="Transcribed_RNA"/>
</dbReference>
<name>A0A0A9AV12_ARUDO</name>
<reference evidence="1" key="1">
    <citation type="submission" date="2014-09" db="EMBL/GenBank/DDBJ databases">
        <authorList>
            <person name="Magalhaes I.L.F."/>
            <person name="Oliveira U."/>
            <person name="Santos F.R."/>
            <person name="Vidigal T.H.D.A."/>
            <person name="Brescovit A.D."/>
            <person name="Santos A.J."/>
        </authorList>
    </citation>
    <scope>NUCLEOTIDE SEQUENCE</scope>
    <source>
        <tissue evidence="1">Shoot tissue taken approximately 20 cm above the soil surface</tissue>
    </source>
</reference>
<evidence type="ECO:0000313" key="1">
    <source>
        <dbReference type="EMBL" id="JAD54966.1"/>
    </source>
</evidence>
<organism evidence="1">
    <name type="scientific">Arundo donax</name>
    <name type="common">Giant reed</name>
    <name type="synonym">Donax arundinaceus</name>
    <dbReference type="NCBI Taxonomy" id="35708"/>
    <lineage>
        <taxon>Eukaryota</taxon>
        <taxon>Viridiplantae</taxon>
        <taxon>Streptophyta</taxon>
        <taxon>Embryophyta</taxon>
        <taxon>Tracheophyta</taxon>
        <taxon>Spermatophyta</taxon>
        <taxon>Magnoliopsida</taxon>
        <taxon>Liliopsida</taxon>
        <taxon>Poales</taxon>
        <taxon>Poaceae</taxon>
        <taxon>PACMAD clade</taxon>
        <taxon>Arundinoideae</taxon>
        <taxon>Arundineae</taxon>
        <taxon>Arundo</taxon>
    </lineage>
</organism>
<protein>
    <submittedName>
        <fullName evidence="1">Uncharacterized protein</fullName>
    </submittedName>
</protein>
<reference evidence="1" key="2">
    <citation type="journal article" date="2015" name="Data Brief">
        <title>Shoot transcriptome of the giant reed, Arundo donax.</title>
        <authorList>
            <person name="Barrero R.A."/>
            <person name="Guerrero F.D."/>
            <person name="Moolhuijzen P."/>
            <person name="Goolsby J.A."/>
            <person name="Tidwell J."/>
            <person name="Bellgard S.E."/>
            <person name="Bellgard M.I."/>
        </authorList>
    </citation>
    <scope>NUCLEOTIDE SEQUENCE</scope>
    <source>
        <tissue evidence="1">Shoot tissue taken approximately 20 cm above the soil surface</tissue>
    </source>
</reference>